<evidence type="ECO:0000256" key="1">
    <source>
        <dbReference type="SAM" id="SignalP"/>
    </source>
</evidence>
<keyword evidence="1" id="KW-0732">Signal</keyword>
<dbReference type="Proteomes" id="UP000604825">
    <property type="component" value="Unassembled WGS sequence"/>
</dbReference>
<dbReference type="AlphaFoldDB" id="A0A811QGV7"/>
<keyword evidence="3" id="KW-1185">Reference proteome</keyword>
<proteinExistence type="predicted"/>
<organism evidence="2 3">
    <name type="scientific">Miscanthus lutarioriparius</name>
    <dbReference type="NCBI Taxonomy" id="422564"/>
    <lineage>
        <taxon>Eukaryota</taxon>
        <taxon>Viridiplantae</taxon>
        <taxon>Streptophyta</taxon>
        <taxon>Embryophyta</taxon>
        <taxon>Tracheophyta</taxon>
        <taxon>Spermatophyta</taxon>
        <taxon>Magnoliopsida</taxon>
        <taxon>Liliopsida</taxon>
        <taxon>Poales</taxon>
        <taxon>Poaceae</taxon>
        <taxon>PACMAD clade</taxon>
        <taxon>Panicoideae</taxon>
        <taxon>Andropogonodae</taxon>
        <taxon>Andropogoneae</taxon>
        <taxon>Saccharinae</taxon>
        <taxon>Miscanthus</taxon>
    </lineage>
</organism>
<feature type="chain" id="PRO_5032770827" evidence="1">
    <location>
        <begin position="31"/>
        <end position="126"/>
    </location>
</feature>
<dbReference type="EMBL" id="CAJGYO010000010">
    <property type="protein sequence ID" value="CAD6256724.1"/>
    <property type="molecule type" value="Genomic_DNA"/>
</dbReference>
<sequence>MSFSKQNVVVAAISMALLLLTSHLAAGAEAEAEAITPLNTCETPIPWALCFGKTYICIPLCVGMHYTGGYCQQQQMRESDAEPAGFGGAICVCTKQCLAEAEAAGGPSSQPPVEPPLGMRGIGMLN</sequence>
<gene>
    <name evidence="2" type="ORF">NCGR_LOCUS40227</name>
</gene>
<evidence type="ECO:0000313" key="3">
    <source>
        <dbReference type="Proteomes" id="UP000604825"/>
    </source>
</evidence>
<protein>
    <submittedName>
        <fullName evidence="2">Uncharacterized protein</fullName>
    </submittedName>
</protein>
<name>A0A811QGV7_9POAL</name>
<dbReference type="OrthoDB" id="712880at2759"/>
<reference evidence="2" key="1">
    <citation type="submission" date="2020-10" db="EMBL/GenBank/DDBJ databases">
        <authorList>
            <person name="Han B."/>
            <person name="Lu T."/>
            <person name="Zhao Q."/>
            <person name="Huang X."/>
            <person name="Zhao Y."/>
        </authorList>
    </citation>
    <scope>NUCLEOTIDE SEQUENCE</scope>
</reference>
<accession>A0A811QGV7</accession>
<feature type="signal peptide" evidence="1">
    <location>
        <begin position="1"/>
        <end position="30"/>
    </location>
</feature>
<evidence type="ECO:0000313" key="2">
    <source>
        <dbReference type="EMBL" id="CAD6256724.1"/>
    </source>
</evidence>
<comment type="caution">
    <text evidence="2">The sequence shown here is derived from an EMBL/GenBank/DDBJ whole genome shotgun (WGS) entry which is preliminary data.</text>
</comment>